<dbReference type="EMBL" id="DVNK01000014">
    <property type="protein sequence ID" value="HIU46019.1"/>
    <property type="molecule type" value="Genomic_DNA"/>
</dbReference>
<comment type="caution">
    <text evidence="1">The sequence shown here is derived from an EMBL/GenBank/DDBJ whole genome shotgun (WGS) entry which is preliminary data.</text>
</comment>
<dbReference type="AlphaFoldDB" id="A0A9D1LQ57"/>
<accession>A0A9D1LQ57</accession>
<dbReference type="Proteomes" id="UP000824123">
    <property type="component" value="Unassembled WGS sequence"/>
</dbReference>
<protein>
    <submittedName>
        <fullName evidence="1">Uncharacterized protein</fullName>
    </submittedName>
</protein>
<name>A0A9D1LQ57_9FIRM</name>
<reference evidence="1" key="2">
    <citation type="journal article" date="2021" name="PeerJ">
        <title>Extensive microbial diversity within the chicken gut microbiome revealed by metagenomics and culture.</title>
        <authorList>
            <person name="Gilroy R."/>
            <person name="Ravi A."/>
            <person name="Getino M."/>
            <person name="Pursley I."/>
            <person name="Horton D.L."/>
            <person name="Alikhan N.F."/>
            <person name="Baker D."/>
            <person name="Gharbi K."/>
            <person name="Hall N."/>
            <person name="Watson M."/>
            <person name="Adriaenssens E.M."/>
            <person name="Foster-Nyarko E."/>
            <person name="Jarju S."/>
            <person name="Secka A."/>
            <person name="Antonio M."/>
            <person name="Oren A."/>
            <person name="Chaudhuri R.R."/>
            <person name="La Ragione R."/>
            <person name="Hildebrand F."/>
            <person name="Pallen M.J."/>
        </authorList>
    </citation>
    <scope>NUCLEOTIDE SEQUENCE</scope>
    <source>
        <strain evidence="1">ChiSxjej2B14-8506</strain>
    </source>
</reference>
<organism evidence="1 2">
    <name type="scientific">Candidatus Fimadaptatus faecigallinarum</name>
    <dbReference type="NCBI Taxonomy" id="2840814"/>
    <lineage>
        <taxon>Bacteria</taxon>
        <taxon>Bacillati</taxon>
        <taxon>Bacillota</taxon>
        <taxon>Clostridia</taxon>
        <taxon>Eubacteriales</taxon>
        <taxon>Candidatus Fimadaptatus</taxon>
    </lineage>
</organism>
<proteinExistence type="predicted"/>
<evidence type="ECO:0000313" key="1">
    <source>
        <dbReference type="EMBL" id="HIU46019.1"/>
    </source>
</evidence>
<reference evidence="1" key="1">
    <citation type="submission" date="2020-10" db="EMBL/GenBank/DDBJ databases">
        <authorList>
            <person name="Gilroy R."/>
        </authorList>
    </citation>
    <scope>NUCLEOTIDE SEQUENCE</scope>
    <source>
        <strain evidence="1">ChiSxjej2B14-8506</strain>
    </source>
</reference>
<evidence type="ECO:0000313" key="2">
    <source>
        <dbReference type="Proteomes" id="UP000824123"/>
    </source>
</evidence>
<gene>
    <name evidence="1" type="ORF">IAC59_02010</name>
</gene>
<sequence length="278" mass="30427">MHIDRNAMRAALERMIGHVEALPEFECATVRGRQVTAGDAAALDAAVAQSWHDALSDLDVKLDLRVSPADAPAYATAAGAVRLGFERAQLLGLQVGGTADAPLYRVVRRDGMRFDIGVRLNVDATCPALGLEAALEPERRLEGRYWPCLALTHADAFWFVQVQALGKLLRGDYLIAAHLANCQVNETLVMQMRQRDDATGTNVHRYGGRERLAYLDIALPGFIVSHDATESAIARQLCAAAEAYDALMPQLSQGYAPRTGIFYELWRCYQAELGICQA</sequence>